<keyword evidence="2" id="KW-0560">Oxidoreductase</keyword>
<dbReference type="PANTHER" id="PTHR43673">
    <property type="entry name" value="NAD(P)H NITROREDUCTASE YDGI-RELATED"/>
    <property type="match status" value="1"/>
</dbReference>
<dbReference type="Gene3D" id="3.40.109.10">
    <property type="entry name" value="NADH Oxidase"/>
    <property type="match status" value="1"/>
</dbReference>
<protein>
    <submittedName>
        <fullName evidence="4">Nitroreductase</fullName>
    </submittedName>
</protein>
<dbReference type="InterPro" id="IPR000415">
    <property type="entry name" value="Nitroreductase-like"/>
</dbReference>
<gene>
    <name evidence="4" type="ORF">SAMN04488027_1179</name>
</gene>
<evidence type="ECO:0000313" key="4">
    <source>
        <dbReference type="EMBL" id="SDH02795.1"/>
    </source>
</evidence>
<evidence type="ECO:0000256" key="2">
    <source>
        <dbReference type="ARBA" id="ARBA00023002"/>
    </source>
</evidence>
<keyword evidence="5" id="KW-1185">Reference proteome</keyword>
<proteinExistence type="inferred from homology"/>
<evidence type="ECO:0000256" key="1">
    <source>
        <dbReference type="ARBA" id="ARBA00007118"/>
    </source>
</evidence>
<accession>A0A1G7Z2K6</accession>
<dbReference type="InterPro" id="IPR029479">
    <property type="entry name" value="Nitroreductase"/>
</dbReference>
<dbReference type="STRING" id="470826.SAMN04488027_1179"/>
<evidence type="ECO:0000259" key="3">
    <source>
        <dbReference type="Pfam" id="PF00881"/>
    </source>
</evidence>
<organism evidence="4 5">
    <name type="scientific">Psychroflexus sediminis</name>
    <dbReference type="NCBI Taxonomy" id="470826"/>
    <lineage>
        <taxon>Bacteria</taxon>
        <taxon>Pseudomonadati</taxon>
        <taxon>Bacteroidota</taxon>
        <taxon>Flavobacteriia</taxon>
        <taxon>Flavobacteriales</taxon>
        <taxon>Flavobacteriaceae</taxon>
        <taxon>Psychroflexus</taxon>
    </lineage>
</organism>
<name>A0A1G7Z2K6_9FLAO</name>
<dbReference type="Proteomes" id="UP000199296">
    <property type="component" value="Unassembled WGS sequence"/>
</dbReference>
<dbReference type="GO" id="GO:0016491">
    <property type="term" value="F:oxidoreductase activity"/>
    <property type="evidence" value="ECO:0007669"/>
    <property type="project" value="UniProtKB-KW"/>
</dbReference>
<comment type="similarity">
    <text evidence="1">Belongs to the nitroreductase family.</text>
</comment>
<dbReference type="EMBL" id="FNCW01000017">
    <property type="protein sequence ID" value="SDH02795.1"/>
    <property type="molecule type" value="Genomic_DNA"/>
</dbReference>
<dbReference type="PANTHER" id="PTHR43673:SF10">
    <property type="entry name" value="NADH DEHYDROGENASE_NAD(P)H NITROREDUCTASE XCC3605-RELATED"/>
    <property type="match status" value="1"/>
</dbReference>
<reference evidence="4 5" key="1">
    <citation type="submission" date="2016-10" db="EMBL/GenBank/DDBJ databases">
        <authorList>
            <person name="de Groot N.N."/>
        </authorList>
    </citation>
    <scope>NUCLEOTIDE SEQUENCE [LARGE SCALE GENOMIC DNA]</scope>
    <source>
        <strain evidence="4 5">DSM 19803</strain>
    </source>
</reference>
<feature type="domain" description="Nitroreductase" evidence="3">
    <location>
        <begin position="170"/>
        <end position="219"/>
    </location>
</feature>
<dbReference type="RefSeq" id="WP_093369877.1">
    <property type="nucleotide sequence ID" value="NZ_FNCW01000017.1"/>
</dbReference>
<dbReference type="OrthoDB" id="9809288at2"/>
<evidence type="ECO:0000313" key="5">
    <source>
        <dbReference type="Proteomes" id="UP000199296"/>
    </source>
</evidence>
<dbReference type="AlphaFoldDB" id="A0A1G7Z2K6"/>
<dbReference type="Pfam" id="PF00881">
    <property type="entry name" value="Nitroreductase"/>
    <property type="match status" value="1"/>
</dbReference>
<dbReference type="SUPFAM" id="SSF55469">
    <property type="entry name" value="FMN-dependent nitroreductase-like"/>
    <property type="match status" value="1"/>
</dbReference>
<sequence length="336" mass="39275">MNIIKSKLKVFYISIASEAVSFVRLALNYYLDFVSYKKHSLIFNQSSLNQIEAKLILNYHSLEKGMLFKKMKPQFGKEKVIQMHNLIERYLNIKSEMTSQVLVSMSLLCKYYEIHQKVNTDISSYYSDEKYLFYKKKLDKKYDENFSGVVFNNKANLNDIQNLSFMKFVDSRKSIREFTGELVSINIIQKVIKLANTSPSVCNRQSSKVYLVNNKDKVRHLINLQGGFKGYDNNLEQLIILTNDINYFYSVGERYQFFIDGGIYLMNLLYALNYYGVANCPANWAKEHNKENVLKEITNIPQNEKVICLIPIGIAPEKYRTTLSKRRSIDENLYII</sequence>